<evidence type="ECO:0000313" key="2">
    <source>
        <dbReference type="Proteomes" id="UP000609726"/>
    </source>
</evidence>
<dbReference type="InterPro" id="IPR022261">
    <property type="entry name" value="RNP_Burkhold"/>
</dbReference>
<reference evidence="1 2" key="1">
    <citation type="submission" date="2019-10" db="EMBL/GenBank/DDBJ databases">
        <title>Taxonomy of Antarctic Massilia spp.: description of Massilia rubra sp. nov., Massilia aquatica sp. nov., Massilia mucilaginosa sp. nov., Massilia frigida sp. nov. isolated from streams, lakes and regoliths.</title>
        <authorList>
            <person name="Holochova P."/>
            <person name="Sedlacek I."/>
            <person name="Kralova S."/>
            <person name="Maslanova I."/>
            <person name="Busse H.-J."/>
            <person name="Stankova E."/>
            <person name="Vrbovska V."/>
            <person name="Kovarovic V."/>
            <person name="Bartak M."/>
            <person name="Svec P."/>
            <person name="Pantucek R."/>
        </authorList>
    </citation>
    <scope>NUCLEOTIDE SEQUENCE [LARGE SCALE GENOMIC DNA]</scope>
    <source>
        <strain evidence="1 2">CCM 8733</strain>
    </source>
</reference>
<comment type="caution">
    <text evidence="1">The sequence shown here is derived from an EMBL/GenBank/DDBJ whole genome shotgun (WGS) entry which is preliminary data.</text>
</comment>
<protein>
    <submittedName>
        <fullName evidence="1">Uncharacterized protein</fullName>
    </submittedName>
</protein>
<dbReference type="InterPro" id="IPR036648">
    <property type="entry name" value="CN_Hdrase_a/SCN_Hdrase_g_sf"/>
</dbReference>
<gene>
    <name evidence="1" type="ORF">F2P45_12945</name>
</gene>
<organism evidence="1 2">
    <name type="scientific">Massilia mucilaginosa</name>
    <dbReference type="NCBI Taxonomy" id="2609282"/>
    <lineage>
        <taxon>Bacteria</taxon>
        <taxon>Pseudomonadati</taxon>
        <taxon>Pseudomonadota</taxon>
        <taxon>Betaproteobacteria</taxon>
        <taxon>Burkholderiales</taxon>
        <taxon>Oxalobacteraceae</taxon>
        <taxon>Telluria group</taxon>
        <taxon>Massilia</taxon>
    </lineage>
</organism>
<dbReference type="EMBL" id="WHJH01000012">
    <property type="protein sequence ID" value="NHZ89913.1"/>
    <property type="molecule type" value="Genomic_DNA"/>
</dbReference>
<proteinExistence type="predicted"/>
<sequence length="116" mass="13197">MMIYRPASSNYDTFLQYRALIIRAIALAWKDPAFKSALYATPKEALKESLRYDFPYDMELAVIPNSASWRPELNAGWICHTQNVVGLTLPPRPEPGEEAVALAEYNARFLTFLTNL</sequence>
<dbReference type="Proteomes" id="UP000609726">
    <property type="component" value="Unassembled WGS sequence"/>
</dbReference>
<dbReference type="SUPFAM" id="SSF56209">
    <property type="entry name" value="Nitrile hydratase alpha chain"/>
    <property type="match status" value="1"/>
</dbReference>
<evidence type="ECO:0000313" key="1">
    <source>
        <dbReference type="EMBL" id="NHZ89913.1"/>
    </source>
</evidence>
<keyword evidence="2" id="KW-1185">Reference proteome</keyword>
<name>A0ABX0NSN3_9BURK</name>
<dbReference type="NCBIfam" id="TIGR03795">
    <property type="entry name" value="RNP_Burkhold"/>
    <property type="match status" value="1"/>
</dbReference>
<accession>A0ABX0NSN3</accession>
<dbReference type="Gene3D" id="3.90.330.10">
    <property type="entry name" value="Nitrile hydratase alpha /Thiocyanate hydrolase gamma"/>
    <property type="match status" value="1"/>
</dbReference>